<organism evidence="3 4">
    <name type="scientific">Chromatium okenii</name>
    <dbReference type="NCBI Taxonomy" id="61644"/>
    <lineage>
        <taxon>Bacteria</taxon>
        <taxon>Pseudomonadati</taxon>
        <taxon>Pseudomonadota</taxon>
        <taxon>Gammaproteobacteria</taxon>
        <taxon>Chromatiales</taxon>
        <taxon>Chromatiaceae</taxon>
        <taxon>Chromatium</taxon>
    </lineage>
</organism>
<dbReference type="OrthoDB" id="6917293at2"/>
<comment type="caution">
    <text evidence="3">The sequence shown here is derived from an EMBL/GenBank/DDBJ whole genome shotgun (WGS) entry which is preliminary data.</text>
</comment>
<dbReference type="AlphaFoldDB" id="A0A2S7XTF7"/>
<evidence type="ECO:0000313" key="3">
    <source>
        <dbReference type="EMBL" id="PQJ97017.1"/>
    </source>
</evidence>
<feature type="domain" description="Cas12f1-like TNB" evidence="2">
    <location>
        <begin position="25"/>
        <end position="53"/>
    </location>
</feature>
<name>A0A2S7XTF7_9GAMM</name>
<dbReference type="Pfam" id="PF07282">
    <property type="entry name" value="Cas12f1-like_TNB"/>
    <property type="match status" value="1"/>
</dbReference>
<proteinExistence type="predicted"/>
<protein>
    <recommendedName>
        <fullName evidence="2">Cas12f1-like TNB domain-containing protein</fullName>
    </recommendedName>
</protein>
<evidence type="ECO:0000313" key="4">
    <source>
        <dbReference type="Proteomes" id="UP000239936"/>
    </source>
</evidence>
<dbReference type="InterPro" id="IPR010095">
    <property type="entry name" value="Cas12f1-like_TNB"/>
</dbReference>
<keyword evidence="1" id="KW-0238">DNA-binding</keyword>
<evidence type="ECO:0000256" key="1">
    <source>
        <dbReference type="ARBA" id="ARBA00023125"/>
    </source>
</evidence>
<dbReference type="GO" id="GO:0003677">
    <property type="term" value="F:DNA binding"/>
    <property type="evidence" value="ECO:0007669"/>
    <property type="project" value="UniProtKB-KW"/>
</dbReference>
<accession>A0A2S7XTF7</accession>
<evidence type="ECO:0000259" key="2">
    <source>
        <dbReference type="Pfam" id="PF07282"/>
    </source>
</evidence>
<gene>
    <name evidence="3" type="ORF">CXB77_03150</name>
</gene>
<keyword evidence="4" id="KW-1185">Reference proteome</keyword>
<dbReference type="RefSeq" id="WP_105072757.1">
    <property type="nucleotide sequence ID" value="NZ_PPGH01000018.1"/>
</dbReference>
<dbReference type="Proteomes" id="UP000239936">
    <property type="component" value="Unassembled WGS sequence"/>
</dbReference>
<dbReference type="EMBL" id="PPGH01000018">
    <property type="protein sequence ID" value="PQJ97017.1"/>
    <property type="molecule type" value="Genomic_DNA"/>
</dbReference>
<reference evidence="3 4" key="1">
    <citation type="submission" date="2018-01" db="EMBL/GenBank/DDBJ databases">
        <title>The complete genome sequence of Chromatium okenii LaCa, a purple sulfur bacterium with a turbulent life.</title>
        <authorList>
            <person name="Luedin S.M."/>
            <person name="Liechti N."/>
            <person name="Storelli N."/>
            <person name="Danza F."/>
            <person name="Wittwer M."/>
            <person name="Pothier J.F."/>
            <person name="Tonolla M.A."/>
        </authorList>
    </citation>
    <scope>NUCLEOTIDE SEQUENCE [LARGE SCALE GENOMIC DNA]</scope>
    <source>
        <strain evidence="3 4">LaCa</strain>
    </source>
</reference>
<sequence>MLDDGNQQSRSFAFHSSFIKSFCIGIAISLAERIFTCECGFSADRDLNAALNLNQYGLDTLQPRP</sequence>